<dbReference type="EMBL" id="CAJNBL010000024">
    <property type="protein sequence ID" value="CAE6720032.1"/>
    <property type="molecule type" value="Genomic_DNA"/>
</dbReference>
<keyword evidence="2" id="KW-1185">Reference proteome</keyword>
<proteinExistence type="predicted"/>
<sequence length="43" mass="4935">MKYLLATNGVKHMKLKTKPVEVNYYNGSIIQETLHSGCYDNTM</sequence>
<evidence type="ECO:0000313" key="1">
    <source>
        <dbReference type="EMBL" id="CAE6720032.1"/>
    </source>
</evidence>
<name>A0A916F9V4_9PROT</name>
<evidence type="ECO:0000313" key="2">
    <source>
        <dbReference type="Proteomes" id="UP000675882"/>
    </source>
</evidence>
<gene>
    <name evidence="1" type="ORF">NTGZN8_300046</name>
</gene>
<comment type="caution">
    <text evidence="1">The sequence shown here is derived from an EMBL/GenBank/DDBJ whole genome shotgun (WGS) entry which is preliminary data.</text>
</comment>
<organism evidence="1 2">
    <name type="scientific">Candidatus Nitrotoga fabula</name>
    <dbReference type="NCBI Taxonomy" id="2182327"/>
    <lineage>
        <taxon>Bacteria</taxon>
        <taxon>Pseudomonadati</taxon>
        <taxon>Pseudomonadota</taxon>
        <taxon>Betaproteobacteria</taxon>
        <taxon>Nitrosomonadales</taxon>
        <taxon>Gallionellaceae</taxon>
        <taxon>Candidatus Nitrotoga</taxon>
    </lineage>
</organism>
<dbReference type="AlphaFoldDB" id="A0A916F9V4"/>
<protein>
    <submittedName>
        <fullName evidence="1">Uncharacterized protein</fullName>
    </submittedName>
</protein>
<accession>A0A916F9V4</accession>
<dbReference type="Proteomes" id="UP000675882">
    <property type="component" value="Unassembled WGS sequence"/>
</dbReference>
<reference evidence="1" key="1">
    <citation type="submission" date="2021-02" db="EMBL/GenBank/DDBJ databases">
        <authorList>
            <person name="Han P."/>
        </authorList>
    </citation>
    <scope>NUCLEOTIDE SEQUENCE</scope>
    <source>
        <strain evidence="1">Candidatus Nitrotoga sp. ZN8</strain>
    </source>
</reference>